<evidence type="ECO:0000313" key="3">
    <source>
        <dbReference type="Proteomes" id="UP000486534"/>
    </source>
</evidence>
<organism evidence="2 3">
    <name type="scientific">Pseudomonas piscis</name>
    <dbReference type="NCBI Taxonomy" id="2614538"/>
    <lineage>
        <taxon>Bacteria</taxon>
        <taxon>Pseudomonadati</taxon>
        <taxon>Pseudomonadota</taxon>
        <taxon>Gammaproteobacteria</taxon>
        <taxon>Pseudomonadales</taxon>
        <taxon>Pseudomonadaceae</taxon>
        <taxon>Pseudomonas</taxon>
    </lineage>
</organism>
<protein>
    <submittedName>
        <fullName evidence="2">Uncharacterized protein</fullName>
    </submittedName>
</protein>
<accession>A0A7X1PS34</accession>
<name>A0A7X1PS34_9PSED</name>
<feature type="chain" id="PRO_5030876091" evidence="1">
    <location>
        <begin position="21"/>
        <end position="189"/>
    </location>
</feature>
<sequence length="189" mass="20905">MKPMLYCCILLALTACVAIWRIGTPVDSASCPGSPVASGPLSEFIDQYVNDSQGADWRDNGGPLGILQDPATQAIVQRPAAHYCEALALLADPQRSETQKVHATALMLALPIDYYLGWMDATHGLYQRGAIGQAVMQLVVFPRSTALDYWWLPQWRSRFQRDAPGLYDPAFVSQVLNGQHWFSYPGQGY</sequence>
<evidence type="ECO:0000313" key="2">
    <source>
        <dbReference type="EMBL" id="MQA57230.1"/>
    </source>
</evidence>
<dbReference type="PROSITE" id="PS51257">
    <property type="entry name" value="PROKAR_LIPOPROTEIN"/>
    <property type="match status" value="1"/>
</dbReference>
<dbReference type="Proteomes" id="UP000486534">
    <property type="component" value="Unassembled WGS sequence"/>
</dbReference>
<dbReference type="EMBL" id="WHUV01000006">
    <property type="protein sequence ID" value="MQA57230.1"/>
    <property type="molecule type" value="Genomic_DNA"/>
</dbReference>
<reference evidence="2 3" key="1">
    <citation type="submission" date="2019-10" db="EMBL/GenBank/DDBJ databases">
        <title>Pseudomonas dajingensis sp. nov., isolated from the profound head ulcers of farmed Murray cod (Maccullochella peelii peelii).</title>
        <authorList>
            <person name="Liu Y."/>
        </authorList>
    </citation>
    <scope>NUCLEOTIDE SEQUENCE [LARGE SCALE GENOMIC DNA]</scope>
    <source>
        <strain evidence="2 3">MC042</strain>
    </source>
</reference>
<proteinExistence type="predicted"/>
<gene>
    <name evidence="2" type="ORF">GDH07_28290</name>
</gene>
<comment type="caution">
    <text evidence="2">The sequence shown here is derived from an EMBL/GenBank/DDBJ whole genome shotgun (WGS) entry which is preliminary data.</text>
</comment>
<dbReference type="AlphaFoldDB" id="A0A7X1PS34"/>
<keyword evidence="1" id="KW-0732">Signal</keyword>
<feature type="signal peptide" evidence="1">
    <location>
        <begin position="1"/>
        <end position="20"/>
    </location>
</feature>
<dbReference type="RefSeq" id="WP_152899514.1">
    <property type="nucleotide sequence ID" value="NZ_WHUV01000006.1"/>
</dbReference>
<evidence type="ECO:0000256" key="1">
    <source>
        <dbReference type="SAM" id="SignalP"/>
    </source>
</evidence>